<gene>
    <name evidence="2" type="ORF">ABR69_05300</name>
</gene>
<dbReference type="InterPro" id="IPR011051">
    <property type="entry name" value="RmlC_Cupin_sf"/>
</dbReference>
<dbReference type="InterPro" id="IPR014710">
    <property type="entry name" value="RmlC-like_jellyroll"/>
</dbReference>
<comment type="caution">
    <text evidence="2">The sequence shown here is derived from an EMBL/GenBank/DDBJ whole genome shotgun (WGS) entry which is preliminary data.</text>
</comment>
<dbReference type="SUPFAM" id="SSF51182">
    <property type="entry name" value="RmlC-like cupins"/>
    <property type="match status" value="1"/>
</dbReference>
<feature type="domain" description="ChrR-like cupin" evidence="1">
    <location>
        <begin position="23"/>
        <end position="115"/>
    </location>
</feature>
<organism evidence="2 3">
    <name type="scientific">OM182 bacterium BACL3 MAG-120507-bin80</name>
    <dbReference type="NCBI Taxonomy" id="1655577"/>
    <lineage>
        <taxon>Bacteria</taxon>
        <taxon>Pseudomonadati</taxon>
        <taxon>Pseudomonadota</taxon>
        <taxon>Gammaproteobacteria</taxon>
        <taxon>OMG group</taxon>
        <taxon>OM182 clade</taxon>
    </lineage>
</organism>
<reference evidence="2 3" key="1">
    <citation type="submission" date="2015-10" db="EMBL/GenBank/DDBJ databases">
        <title>Metagenome-Assembled Genomes uncover a global brackish microbiome.</title>
        <authorList>
            <person name="Hugerth L.W."/>
            <person name="Larsson J."/>
            <person name="Alneberg J."/>
            <person name="Lindh M.V."/>
            <person name="Legrand C."/>
            <person name="Pinhassi J."/>
            <person name="Andersson A.F."/>
        </authorList>
    </citation>
    <scope>NUCLEOTIDE SEQUENCE [LARGE SCALE GENOMIC DNA]</scope>
    <source>
        <strain evidence="2">BACL4 MAG-120507-bin80</strain>
    </source>
</reference>
<dbReference type="Gene3D" id="2.60.120.10">
    <property type="entry name" value="Jelly Rolls"/>
    <property type="match status" value="1"/>
</dbReference>
<dbReference type="EMBL" id="LIBB01000242">
    <property type="protein sequence ID" value="KRO71086.1"/>
    <property type="molecule type" value="Genomic_DNA"/>
</dbReference>
<proteinExistence type="predicted"/>
<accession>A0A0R2S8A5</accession>
<dbReference type="CDD" id="cd06989">
    <property type="entry name" value="cupin_DRT102"/>
    <property type="match status" value="1"/>
</dbReference>
<evidence type="ECO:0000313" key="2">
    <source>
        <dbReference type="EMBL" id="KRO71086.1"/>
    </source>
</evidence>
<evidence type="ECO:0000313" key="3">
    <source>
        <dbReference type="Proteomes" id="UP000051934"/>
    </source>
</evidence>
<sequence>MFGAIVSLTPTSFAAELAGGFEIVQLADMSWDESSDRVQQKVLYGNPAEEGLYIIRVRFPAGGTSRPHFHSQDRFVTVIEGTWNAGIDASHDMTTTTPIPAGGYMMHPAGAVHYDGSRGGPVVVEIRGFGPVSTTGVDIQP</sequence>
<dbReference type="InterPro" id="IPR025979">
    <property type="entry name" value="ChrR-like_cupin_dom"/>
</dbReference>
<dbReference type="Pfam" id="PF12973">
    <property type="entry name" value="Cupin_7"/>
    <property type="match status" value="1"/>
</dbReference>
<name>A0A0R2S8A5_9GAMM</name>
<protein>
    <recommendedName>
        <fullName evidence="1">ChrR-like cupin domain-containing protein</fullName>
    </recommendedName>
</protein>
<evidence type="ECO:0000259" key="1">
    <source>
        <dbReference type="Pfam" id="PF12973"/>
    </source>
</evidence>
<dbReference type="AlphaFoldDB" id="A0A0R2S8A5"/>
<dbReference type="Proteomes" id="UP000051934">
    <property type="component" value="Unassembled WGS sequence"/>
</dbReference>